<keyword evidence="2" id="KW-0472">Membrane</keyword>
<keyword evidence="2" id="KW-1133">Transmembrane helix</keyword>
<evidence type="ECO:0000256" key="2">
    <source>
        <dbReference type="SAM" id="Phobius"/>
    </source>
</evidence>
<accession>A0A8J4ELA5</accession>
<protein>
    <submittedName>
        <fullName evidence="3">Uncharacterized protein</fullName>
    </submittedName>
</protein>
<dbReference type="RefSeq" id="WP_207125380.1">
    <property type="nucleotide sequence ID" value="NZ_BOPO01000050.1"/>
</dbReference>
<feature type="transmembrane region" description="Helical" evidence="2">
    <location>
        <begin position="127"/>
        <end position="149"/>
    </location>
</feature>
<feature type="transmembrane region" description="Helical" evidence="2">
    <location>
        <begin position="97"/>
        <end position="115"/>
    </location>
</feature>
<evidence type="ECO:0000313" key="3">
    <source>
        <dbReference type="EMBL" id="GIL27638.1"/>
    </source>
</evidence>
<name>A0A8J4ELA5_9ACTN</name>
<evidence type="ECO:0000313" key="4">
    <source>
        <dbReference type="Proteomes" id="UP000614996"/>
    </source>
</evidence>
<gene>
    <name evidence="3" type="ORF">NUM_28920</name>
</gene>
<feature type="region of interest" description="Disordered" evidence="1">
    <location>
        <begin position="1"/>
        <end position="38"/>
    </location>
</feature>
<feature type="compositionally biased region" description="Basic and acidic residues" evidence="1">
    <location>
        <begin position="10"/>
        <end position="26"/>
    </location>
</feature>
<feature type="transmembrane region" description="Helical" evidence="2">
    <location>
        <begin position="53"/>
        <end position="77"/>
    </location>
</feature>
<reference evidence="4" key="1">
    <citation type="journal article" date="2021" name="Int. J. Syst. Evol. Microbiol.">
        <title>Actinocatenispora comari sp. nov., an endophytic actinomycete isolated from aerial parts of Comarum salesowianum.</title>
        <authorList>
            <person name="Oyunbileg N."/>
            <person name="Iizaka Y."/>
            <person name="Hamada M."/>
            <person name="Davaapurev B.O."/>
            <person name="Fukumoto A."/>
            <person name="Tsetseg B."/>
            <person name="Kato F."/>
            <person name="Tamura T."/>
            <person name="Batkhuu J."/>
            <person name="Anzai Y."/>
        </authorList>
    </citation>
    <scope>NUCLEOTIDE SEQUENCE [LARGE SCALE GENOMIC DNA]</scope>
    <source>
        <strain evidence="4">NUM-2625</strain>
    </source>
</reference>
<dbReference type="AlphaFoldDB" id="A0A8J4ELA5"/>
<keyword evidence="4" id="KW-1185">Reference proteome</keyword>
<keyword evidence="2" id="KW-0812">Transmembrane</keyword>
<organism evidence="3 4">
    <name type="scientific">Actinocatenispora comari</name>
    <dbReference type="NCBI Taxonomy" id="2807577"/>
    <lineage>
        <taxon>Bacteria</taxon>
        <taxon>Bacillati</taxon>
        <taxon>Actinomycetota</taxon>
        <taxon>Actinomycetes</taxon>
        <taxon>Micromonosporales</taxon>
        <taxon>Micromonosporaceae</taxon>
        <taxon>Actinocatenispora</taxon>
    </lineage>
</organism>
<proteinExistence type="predicted"/>
<dbReference type="EMBL" id="BOPO01000050">
    <property type="protein sequence ID" value="GIL27638.1"/>
    <property type="molecule type" value="Genomic_DNA"/>
</dbReference>
<comment type="caution">
    <text evidence="3">The sequence shown here is derived from an EMBL/GenBank/DDBJ whole genome shotgun (WGS) entry which is preliminary data.</text>
</comment>
<sequence>MSESPYPPHEPVDIDLDRVDADRSAAQDDLPPAPGAAATPREHWLAPLVGPEALALISLVLAAVGVFAMNSVAFVAITMQGGPGADGQAVQAPPPVGLVGVVVGLVGVVLSVLSLRRRPRGREVSVWARALAATGLVFGLLVTAAYALVWRG</sequence>
<evidence type="ECO:0000256" key="1">
    <source>
        <dbReference type="SAM" id="MobiDB-lite"/>
    </source>
</evidence>
<dbReference type="Proteomes" id="UP000614996">
    <property type="component" value="Unassembled WGS sequence"/>
</dbReference>